<gene>
    <name evidence="3" type="ORF">KYK27_03555</name>
</gene>
<dbReference type="Proteomes" id="UP000774935">
    <property type="component" value="Unassembled WGS sequence"/>
</dbReference>
<dbReference type="RefSeq" id="WP_199108644.1">
    <property type="nucleotide sequence ID" value="NZ_JAHWXQ010000001.1"/>
</dbReference>
<comment type="caution">
    <text evidence="3">The sequence shown here is derived from an EMBL/GenBank/DDBJ whole genome shotgun (WGS) entry which is preliminary data.</text>
</comment>
<evidence type="ECO:0000313" key="3">
    <source>
        <dbReference type="EMBL" id="MBW3364103.1"/>
    </source>
</evidence>
<feature type="domain" description="Glycosyltransferase 2-like" evidence="2">
    <location>
        <begin position="5"/>
        <end position="128"/>
    </location>
</feature>
<dbReference type="Pfam" id="PF00535">
    <property type="entry name" value="Glycos_transf_2"/>
    <property type="match status" value="1"/>
</dbReference>
<dbReference type="InterPro" id="IPR001173">
    <property type="entry name" value="Glyco_trans_2-like"/>
</dbReference>
<evidence type="ECO:0000259" key="2">
    <source>
        <dbReference type="Pfam" id="PF00535"/>
    </source>
</evidence>
<dbReference type="PANTHER" id="PTHR43630">
    <property type="entry name" value="POLY-BETA-1,6-N-ACETYL-D-GLUCOSAMINE SYNTHASE"/>
    <property type="match status" value="1"/>
</dbReference>
<dbReference type="EMBL" id="JAHWXQ010000001">
    <property type="protein sequence ID" value="MBW3364103.1"/>
    <property type="molecule type" value="Genomic_DNA"/>
</dbReference>
<comment type="similarity">
    <text evidence="1">Belongs to the glycosyltransferase 2 family. WaaE/KdtX subfamily.</text>
</comment>
<reference evidence="3 4" key="1">
    <citation type="submission" date="2021-07" db="EMBL/GenBank/DDBJ databases">
        <authorList>
            <person name="Kim M.K."/>
        </authorList>
    </citation>
    <scope>NUCLEOTIDE SEQUENCE [LARGE SCALE GENOMIC DNA]</scope>
    <source>
        <strain evidence="3 4">HLY7-15</strain>
    </source>
</reference>
<evidence type="ECO:0000256" key="1">
    <source>
        <dbReference type="ARBA" id="ARBA00038494"/>
    </source>
</evidence>
<protein>
    <submittedName>
        <fullName evidence="3">Glycosyltransferase family 2 protein</fullName>
    </submittedName>
</protein>
<keyword evidence="4" id="KW-1185">Reference proteome</keyword>
<accession>A0ABS6X7Z2</accession>
<dbReference type="PANTHER" id="PTHR43630:SF2">
    <property type="entry name" value="GLYCOSYLTRANSFERASE"/>
    <property type="match status" value="1"/>
</dbReference>
<evidence type="ECO:0000313" key="4">
    <source>
        <dbReference type="Proteomes" id="UP000774935"/>
    </source>
</evidence>
<proteinExistence type="inferred from homology"/>
<dbReference type="SUPFAM" id="SSF53448">
    <property type="entry name" value="Nucleotide-diphospho-sugar transferases"/>
    <property type="match status" value="1"/>
</dbReference>
<dbReference type="InterPro" id="IPR029044">
    <property type="entry name" value="Nucleotide-diphossugar_trans"/>
</dbReference>
<dbReference type="CDD" id="cd02511">
    <property type="entry name" value="Beta4Glucosyltransferase"/>
    <property type="match status" value="1"/>
</dbReference>
<dbReference type="Gene3D" id="3.90.550.10">
    <property type="entry name" value="Spore Coat Polysaccharide Biosynthesis Protein SpsA, Chain A"/>
    <property type="match status" value="1"/>
</dbReference>
<organism evidence="3 4">
    <name type="scientific">Pontibacter populi</name>
    <dbReference type="NCBI Taxonomy" id="890055"/>
    <lineage>
        <taxon>Bacteria</taxon>
        <taxon>Pseudomonadati</taxon>
        <taxon>Bacteroidota</taxon>
        <taxon>Cytophagia</taxon>
        <taxon>Cytophagales</taxon>
        <taxon>Hymenobacteraceae</taxon>
        <taxon>Pontibacter</taxon>
    </lineage>
</organism>
<sequence length="254" mass="30020">MPRLSAIIICRNEEKDIEGAIQSLLWADEVLIVDSYSSDNTLTIAGNYPVKILQHAFENYSRQRNWALDQATYDWVLMLDADERITPQLQHEIQRLLENSPANSAYTIFRSNFFMGQQVRYSGWQNDGVVRLFDKSRNRYSDKNVHEELIMQDGKPGKLKHKMLHYTYRSLPHYLDKWNTYSTLSANDKAKRTKKVSLYHLMLKPSFRFFRHYIFKLGILDGKVGFVISYLSASSIFMRYLKIWRMQQENITLK</sequence>
<name>A0ABS6X7Z2_9BACT</name>